<dbReference type="AlphaFoldDB" id="A0A1G4Q207"/>
<dbReference type="Pfam" id="PF13400">
    <property type="entry name" value="Tad"/>
    <property type="match status" value="1"/>
</dbReference>
<evidence type="ECO:0000259" key="2">
    <source>
        <dbReference type="Pfam" id="PF13400"/>
    </source>
</evidence>
<reference evidence="4" key="1">
    <citation type="submission" date="2016-10" db="EMBL/GenBank/DDBJ databases">
        <authorList>
            <person name="Varghese N."/>
            <person name="Submissions S."/>
        </authorList>
    </citation>
    <scope>NUCLEOTIDE SEQUENCE [LARGE SCALE GENOMIC DNA]</scope>
    <source>
        <strain evidence="4">CGMCC 1.3431</strain>
    </source>
</reference>
<dbReference type="STRING" id="260084.SAMN02927928_0850"/>
<keyword evidence="1" id="KW-0472">Membrane</keyword>
<feature type="domain" description="Putative Flp pilus-assembly TadG-like N-terminal" evidence="2">
    <location>
        <begin position="18"/>
        <end position="64"/>
    </location>
</feature>
<feature type="transmembrane region" description="Helical" evidence="1">
    <location>
        <begin position="20"/>
        <end position="46"/>
    </location>
</feature>
<gene>
    <name evidence="3" type="ORF">SAMN02927928_0850</name>
</gene>
<keyword evidence="1" id="KW-1133">Transmembrane helix</keyword>
<keyword evidence="1" id="KW-0812">Transmembrane</keyword>
<dbReference type="EMBL" id="FMTS01000001">
    <property type="protein sequence ID" value="SCW38481.1"/>
    <property type="molecule type" value="Genomic_DNA"/>
</dbReference>
<accession>A0A1G4Q207</accession>
<protein>
    <submittedName>
        <fullName evidence="3">Uncharacterized membrane protein</fullName>
    </submittedName>
</protein>
<evidence type="ECO:0000313" key="4">
    <source>
        <dbReference type="Proteomes" id="UP000199150"/>
    </source>
</evidence>
<keyword evidence="4" id="KW-1185">Reference proteome</keyword>
<proteinExistence type="predicted"/>
<dbReference type="InterPro" id="IPR028087">
    <property type="entry name" value="Tad_N"/>
</dbReference>
<dbReference type="OrthoDB" id="7630116at2"/>
<sequence length="553" mass="56955">MRSFHVHFLARFHRDKRGSVLIMGAGLMIITVALAAFAVDMGYVYVKSRELQGTADLAAMSAAANLTTAQSAAQAVVLANAKGDIITAMTQIGFYDASVSKTPSARFKATPVTDANAAQVTLSADADLFFGRMLGQNTAHITRTATASSVRLAAFSIGTRLASVNGGVANALLSGLTGSTVNLTVMDYNNLAGAKVDLLNYVQALHTRANLTAATFDQSLANDITVGDALTLLADETDANARTTLKVLANSPVKSTKIKMSDLVDIGAYGEQDRIVGGADAAITVDSLTMARAILSLANQDRQVQLDLGAQAPGLAGLKVWMAIGERPNHSAWLTVTRTGEPIIRTAQARLYIDAQVVPGLSGVSLVHVPLFIELASAQGKLSSISCNANKTLNSVTLALSPGIGQAAIGTVNATDLNDFKKTLAVSPAQLVTIPLVGGVTAQSQIKVGGTTWQTATFSAADISNQTVKTVRTNDAVTSIGSSLAGQAQLTANVLGLGIGLDLVTKSLGNLIAGLGPVLDPVINALLDQLGVGLGEVDAQVNGLRCSGAALVI</sequence>
<name>A0A1G4Q207_9CAUL</name>
<dbReference type="RefSeq" id="WP_090644022.1">
    <property type="nucleotide sequence ID" value="NZ_CBCRYE010000001.1"/>
</dbReference>
<evidence type="ECO:0000256" key="1">
    <source>
        <dbReference type="SAM" id="Phobius"/>
    </source>
</evidence>
<dbReference type="Proteomes" id="UP000199150">
    <property type="component" value="Unassembled WGS sequence"/>
</dbReference>
<organism evidence="3 4">
    <name type="scientific">Asticcacaulis taihuensis</name>
    <dbReference type="NCBI Taxonomy" id="260084"/>
    <lineage>
        <taxon>Bacteria</taxon>
        <taxon>Pseudomonadati</taxon>
        <taxon>Pseudomonadota</taxon>
        <taxon>Alphaproteobacteria</taxon>
        <taxon>Caulobacterales</taxon>
        <taxon>Caulobacteraceae</taxon>
        <taxon>Asticcacaulis</taxon>
    </lineage>
</organism>
<evidence type="ECO:0000313" key="3">
    <source>
        <dbReference type="EMBL" id="SCW38481.1"/>
    </source>
</evidence>